<gene>
    <name evidence="2" type="ORF">E2C01_046112</name>
</gene>
<organism evidence="2 3">
    <name type="scientific">Portunus trituberculatus</name>
    <name type="common">Swimming crab</name>
    <name type="synonym">Neptunus trituberculatus</name>
    <dbReference type="NCBI Taxonomy" id="210409"/>
    <lineage>
        <taxon>Eukaryota</taxon>
        <taxon>Metazoa</taxon>
        <taxon>Ecdysozoa</taxon>
        <taxon>Arthropoda</taxon>
        <taxon>Crustacea</taxon>
        <taxon>Multicrustacea</taxon>
        <taxon>Malacostraca</taxon>
        <taxon>Eumalacostraca</taxon>
        <taxon>Eucarida</taxon>
        <taxon>Decapoda</taxon>
        <taxon>Pleocyemata</taxon>
        <taxon>Brachyura</taxon>
        <taxon>Eubrachyura</taxon>
        <taxon>Portunoidea</taxon>
        <taxon>Portunidae</taxon>
        <taxon>Portuninae</taxon>
        <taxon>Portunus</taxon>
    </lineage>
</organism>
<accession>A0A5B7G3X7</accession>
<comment type="caution">
    <text evidence="2">The sequence shown here is derived from an EMBL/GenBank/DDBJ whole genome shotgun (WGS) entry which is preliminary data.</text>
</comment>
<dbReference type="EMBL" id="VSRR010010728">
    <property type="protein sequence ID" value="MPC52249.1"/>
    <property type="molecule type" value="Genomic_DNA"/>
</dbReference>
<protein>
    <submittedName>
        <fullName evidence="2">Uncharacterized protein</fullName>
    </submittedName>
</protein>
<feature type="compositionally biased region" description="Basic residues" evidence="1">
    <location>
        <begin position="1"/>
        <end position="19"/>
    </location>
</feature>
<keyword evidence="3" id="KW-1185">Reference proteome</keyword>
<evidence type="ECO:0000313" key="3">
    <source>
        <dbReference type="Proteomes" id="UP000324222"/>
    </source>
</evidence>
<name>A0A5B7G3X7_PORTR</name>
<evidence type="ECO:0000313" key="2">
    <source>
        <dbReference type="EMBL" id="MPC52249.1"/>
    </source>
</evidence>
<proteinExistence type="predicted"/>
<dbReference type="AlphaFoldDB" id="A0A5B7G3X7"/>
<sequence length="58" mass="6828">MFDYHHHNHHHHHHHHHNTAKGPLGAPLHTPNQSIRPTLVWARMSSCLRRKVPCLARL</sequence>
<evidence type="ECO:0000256" key="1">
    <source>
        <dbReference type="SAM" id="MobiDB-lite"/>
    </source>
</evidence>
<reference evidence="2 3" key="1">
    <citation type="submission" date="2019-05" db="EMBL/GenBank/DDBJ databases">
        <title>Another draft genome of Portunus trituberculatus and its Hox gene families provides insights of decapod evolution.</title>
        <authorList>
            <person name="Jeong J.-H."/>
            <person name="Song I."/>
            <person name="Kim S."/>
            <person name="Choi T."/>
            <person name="Kim D."/>
            <person name="Ryu S."/>
            <person name="Kim W."/>
        </authorList>
    </citation>
    <scope>NUCLEOTIDE SEQUENCE [LARGE SCALE GENOMIC DNA]</scope>
    <source>
        <tissue evidence="2">Muscle</tissue>
    </source>
</reference>
<feature type="region of interest" description="Disordered" evidence="1">
    <location>
        <begin position="1"/>
        <end position="31"/>
    </location>
</feature>
<dbReference type="Proteomes" id="UP000324222">
    <property type="component" value="Unassembled WGS sequence"/>
</dbReference>